<dbReference type="InterPro" id="IPR001173">
    <property type="entry name" value="Glyco_trans_2-like"/>
</dbReference>
<dbReference type="GO" id="GO:0016740">
    <property type="term" value="F:transferase activity"/>
    <property type="evidence" value="ECO:0007669"/>
    <property type="project" value="UniProtKB-KW"/>
</dbReference>
<dbReference type="SUPFAM" id="SSF53448">
    <property type="entry name" value="Nucleotide-diphospho-sugar transferases"/>
    <property type="match status" value="1"/>
</dbReference>
<dbReference type="EMBL" id="CP013388">
    <property type="protein sequence ID" value="AOJ07554.1"/>
    <property type="molecule type" value="Genomic_DNA"/>
</dbReference>
<dbReference type="Gene3D" id="3.90.550.10">
    <property type="entry name" value="Spore Coat Polysaccharide Biosynthesis Protein SpsA, Chain A"/>
    <property type="match status" value="1"/>
</dbReference>
<gene>
    <name evidence="2" type="ORF">WS71_09695</name>
</gene>
<dbReference type="Proteomes" id="UP000067711">
    <property type="component" value="Chromosome 2"/>
</dbReference>
<dbReference type="InterPro" id="IPR029044">
    <property type="entry name" value="Nucleotide-diphossugar_trans"/>
</dbReference>
<dbReference type="Pfam" id="PF00535">
    <property type="entry name" value="Glycos_transf_2"/>
    <property type="match status" value="1"/>
</dbReference>
<name>A0A1B4FV81_9BURK</name>
<sequence>MLLTIAIPTYNRAPHLRVLVDSLVAQIKAMDPRDRCVAILVSDNASTDGTGEYLQTLATLSFVTIHRHAKNQGAAANVVHCFRCALSRYVWIIGDDDLPLPGSIDAVLSHLASTRPDLFLLSAKWIAGDLEDVARTYGKPDDATSVDRIGLSLKASVLTTFISSWVVNREAYLDHYGEAAIDRYGDTLFPQLAWVFGLMRSGARFLSADSPWLLATAGNSGNYAVFEAFSHQYNRIVDQSFTDAGWLRDFHRRNILWNFMPGLVWSVRADMAGRFEPFDAAAVEKVLSSAYGGSLFFALIVLPMIRRRTSVAKWYWVLARIMRRLRICWIAVRFSMRRYAEA</sequence>
<evidence type="ECO:0000313" key="3">
    <source>
        <dbReference type="Proteomes" id="UP000067711"/>
    </source>
</evidence>
<proteinExistence type="predicted"/>
<feature type="domain" description="Glycosyltransferase 2-like" evidence="1">
    <location>
        <begin position="4"/>
        <end position="134"/>
    </location>
</feature>
<evidence type="ECO:0000313" key="2">
    <source>
        <dbReference type="EMBL" id="AOJ07554.1"/>
    </source>
</evidence>
<dbReference type="AlphaFoldDB" id="A0A1B4FV81"/>
<evidence type="ECO:0000259" key="1">
    <source>
        <dbReference type="Pfam" id="PF00535"/>
    </source>
</evidence>
<dbReference type="RefSeq" id="WP_066492893.1">
    <property type="nucleotide sequence ID" value="NZ_CP013388.1"/>
</dbReference>
<keyword evidence="2" id="KW-0808">Transferase</keyword>
<organism evidence="2 3">
    <name type="scientific">Burkholderia mayonis</name>
    <dbReference type="NCBI Taxonomy" id="1385591"/>
    <lineage>
        <taxon>Bacteria</taxon>
        <taxon>Pseudomonadati</taxon>
        <taxon>Pseudomonadota</taxon>
        <taxon>Betaproteobacteria</taxon>
        <taxon>Burkholderiales</taxon>
        <taxon>Burkholderiaceae</taxon>
        <taxon>Burkholderia</taxon>
        <taxon>pseudomallei group</taxon>
    </lineage>
</organism>
<accession>A0A1B4FV81</accession>
<dbReference type="PANTHER" id="PTHR43179">
    <property type="entry name" value="RHAMNOSYLTRANSFERASE WBBL"/>
    <property type="match status" value="1"/>
</dbReference>
<dbReference type="PANTHER" id="PTHR43179:SF7">
    <property type="entry name" value="RHAMNOSYLTRANSFERASE WBBL"/>
    <property type="match status" value="1"/>
</dbReference>
<protein>
    <submittedName>
        <fullName evidence="2">Glycosyl transferase</fullName>
    </submittedName>
</protein>
<reference evidence="2 3" key="1">
    <citation type="submission" date="2015-12" db="EMBL/GenBank/DDBJ databases">
        <title>Diversity of Burkholderia near neighbor genomes.</title>
        <authorList>
            <person name="Sahl J."/>
            <person name="Wagner D."/>
            <person name="Keim P."/>
        </authorList>
    </citation>
    <scope>NUCLEOTIDE SEQUENCE [LARGE SCALE GENOMIC DNA]</scope>
    <source>
        <strain evidence="2 3">BDU8</strain>
    </source>
</reference>